<dbReference type="EMBL" id="CAEZVB010000035">
    <property type="protein sequence ID" value="CAB4621756.1"/>
    <property type="molecule type" value="Genomic_DNA"/>
</dbReference>
<accession>A0A6J7FZC8</accession>
<evidence type="ECO:0000313" key="2">
    <source>
        <dbReference type="EMBL" id="CAB4901292.1"/>
    </source>
</evidence>
<reference evidence="2" key="1">
    <citation type="submission" date="2020-05" db="EMBL/GenBank/DDBJ databases">
        <authorList>
            <person name="Chiriac C."/>
            <person name="Salcher M."/>
            <person name="Ghai R."/>
            <person name="Kavagutti S V."/>
        </authorList>
    </citation>
    <scope>NUCLEOTIDE SEQUENCE</scope>
</reference>
<protein>
    <submittedName>
        <fullName evidence="2">Unannotated protein</fullName>
    </submittedName>
</protein>
<organism evidence="2">
    <name type="scientific">freshwater metagenome</name>
    <dbReference type="NCBI Taxonomy" id="449393"/>
    <lineage>
        <taxon>unclassified sequences</taxon>
        <taxon>metagenomes</taxon>
        <taxon>ecological metagenomes</taxon>
    </lineage>
</organism>
<dbReference type="Gene3D" id="3.40.50.300">
    <property type="entry name" value="P-loop containing nucleotide triphosphate hydrolases"/>
    <property type="match status" value="1"/>
</dbReference>
<gene>
    <name evidence="1" type="ORF">UFOPK1908_00848</name>
    <name evidence="2" type="ORF">UFOPK3576_00479</name>
</gene>
<evidence type="ECO:0000313" key="1">
    <source>
        <dbReference type="EMBL" id="CAB4621756.1"/>
    </source>
</evidence>
<dbReference type="InterPro" id="IPR027417">
    <property type="entry name" value="P-loop_NTPase"/>
</dbReference>
<sequence length="372" mass="40750">MPDEVKESHLPQGGILLHIGVHKTGTTTIQDAFAQNRAALPELGISYPGTGQAHRLIASSAMNRRLGWRPGGSPPPEPKLWHQFVQDAQKFPGITVCSSEFFAESTSQEAQRIIDRVGKNNVHVVITLRNFAKILPSAWQQILKSGYEFGYIHWLNNVLGSDELEPKSKVFWTRHRHDEVVARWANIVGKERVTVVVVDDNDRESIFRDFEGLTGLPAGTLVKNRSTSLNRSLTLAEAELLRRINSAVGGGKGWKPYSNAVHDGLVKGMVEGRVPDAGEAKLQTPQWALDRAAEYAAAYVEAIRESGVNVIGDLNHLSTRLTGPVEVTDTDVTDLPISAAVAAILGMLGSGEEKTPPSLRTRVRAQLRKAKN</sequence>
<proteinExistence type="predicted"/>
<name>A0A6J7FZC8_9ZZZZ</name>
<dbReference type="AlphaFoldDB" id="A0A6J7FZC8"/>
<dbReference type="EMBL" id="CAFBMO010000013">
    <property type="protein sequence ID" value="CAB4901292.1"/>
    <property type="molecule type" value="Genomic_DNA"/>
</dbReference>
<dbReference type="SUPFAM" id="SSF52540">
    <property type="entry name" value="P-loop containing nucleoside triphosphate hydrolases"/>
    <property type="match status" value="1"/>
</dbReference>